<proteinExistence type="predicted"/>
<evidence type="ECO:0008006" key="4">
    <source>
        <dbReference type="Google" id="ProtNLM"/>
    </source>
</evidence>
<dbReference type="OrthoDB" id="6059079at2"/>
<organism evidence="2 3">
    <name type="scientific">Pseudoxanthomonas winnipegensis</name>
    <dbReference type="NCBI Taxonomy" id="2480810"/>
    <lineage>
        <taxon>Bacteria</taxon>
        <taxon>Pseudomonadati</taxon>
        <taxon>Pseudomonadota</taxon>
        <taxon>Gammaproteobacteria</taxon>
        <taxon>Lysobacterales</taxon>
        <taxon>Lysobacteraceae</taxon>
        <taxon>Pseudoxanthomonas</taxon>
    </lineage>
</organism>
<dbReference type="EMBL" id="SHMG01000009">
    <property type="protein sequence ID" value="TAA39645.1"/>
    <property type="molecule type" value="Genomic_DNA"/>
</dbReference>
<comment type="caution">
    <text evidence="2">The sequence shown here is derived from an EMBL/GenBank/DDBJ whole genome shotgun (WGS) entry which is preliminary data.</text>
</comment>
<evidence type="ECO:0000313" key="3">
    <source>
        <dbReference type="Proteomes" id="UP000294164"/>
    </source>
</evidence>
<evidence type="ECO:0000313" key="2">
    <source>
        <dbReference type="EMBL" id="TAA39645.1"/>
    </source>
</evidence>
<dbReference type="AlphaFoldDB" id="A0A4Q8M2W6"/>
<name>A0A4Q8M2W6_9GAMM</name>
<accession>A0A4Q8M2W6</accession>
<reference evidence="2 3" key="1">
    <citation type="submission" date="2019-02" db="EMBL/GenBank/DDBJ databases">
        <title>WGS of Pseudoxanthomonas species novum from clinical isolates.</title>
        <authorList>
            <person name="Bernier A.-M."/>
            <person name="Bernard K."/>
            <person name="Vachon A."/>
        </authorList>
    </citation>
    <scope>NUCLEOTIDE SEQUENCE [LARGE SCALE GENOMIC DNA]</scope>
    <source>
        <strain evidence="2 3">NML130969</strain>
    </source>
</reference>
<feature type="signal peptide" evidence="1">
    <location>
        <begin position="1"/>
        <end position="24"/>
    </location>
</feature>
<sequence length="141" mass="15189">MNKKFLHVTGLCVGLLACTSIGYAGGDGPADEKFLDVARNPGKFNGQVVTLRAWISIRHEDKNLWATWKDHEDWETTNCISLVNYGSLEALEASIDGRFVQVTGTVIEDASKGGTVLRLGSCRDVALEIAGPSSIKVVAPQ</sequence>
<evidence type="ECO:0000256" key="1">
    <source>
        <dbReference type="SAM" id="SignalP"/>
    </source>
</evidence>
<gene>
    <name evidence="2" type="ORF">EA655_14290</name>
</gene>
<keyword evidence="1" id="KW-0732">Signal</keyword>
<protein>
    <recommendedName>
        <fullName evidence="4">Lipoprotein</fullName>
    </recommendedName>
</protein>
<feature type="chain" id="PRO_5021025526" description="Lipoprotein" evidence="1">
    <location>
        <begin position="25"/>
        <end position="141"/>
    </location>
</feature>
<dbReference type="Proteomes" id="UP000294164">
    <property type="component" value="Unassembled WGS sequence"/>
</dbReference>
<dbReference type="PROSITE" id="PS51257">
    <property type="entry name" value="PROKAR_LIPOPROTEIN"/>
    <property type="match status" value="1"/>
</dbReference>
<dbReference type="RefSeq" id="WP_130535194.1">
    <property type="nucleotide sequence ID" value="NZ_SHMG01000009.1"/>
</dbReference>